<comment type="caution">
    <text evidence="9">Lacks conserved residue(s) required for the propagation of feature annotation.</text>
</comment>
<feature type="transmembrane region" description="Helical" evidence="9">
    <location>
        <begin position="128"/>
        <end position="150"/>
    </location>
</feature>
<evidence type="ECO:0000313" key="13">
    <source>
        <dbReference type="Proteomes" id="UP000585327"/>
    </source>
</evidence>
<dbReference type="AlphaFoldDB" id="A0A838YY01"/>
<dbReference type="Proteomes" id="UP000585327">
    <property type="component" value="Unassembled WGS sequence"/>
</dbReference>
<evidence type="ECO:0000256" key="9">
    <source>
        <dbReference type="HAMAP-Rule" id="MF_00161"/>
    </source>
</evidence>
<dbReference type="PROSITE" id="PS00855">
    <property type="entry name" value="SPASE_II"/>
    <property type="match status" value="1"/>
</dbReference>
<dbReference type="EC" id="3.4.23.36" evidence="9"/>
<feature type="active site" evidence="9">
    <location>
        <position position="133"/>
    </location>
</feature>
<name>A0A838YY01_9GAMM</name>
<evidence type="ECO:0000256" key="7">
    <source>
        <dbReference type="ARBA" id="ARBA00022989"/>
    </source>
</evidence>
<proteinExistence type="inferred from homology"/>
<evidence type="ECO:0000256" key="3">
    <source>
        <dbReference type="ARBA" id="ARBA00022670"/>
    </source>
</evidence>
<feature type="transmembrane region" description="Helical" evidence="9">
    <location>
        <begin position="91"/>
        <end position="108"/>
    </location>
</feature>
<dbReference type="GO" id="GO:0005886">
    <property type="term" value="C:plasma membrane"/>
    <property type="evidence" value="ECO:0007669"/>
    <property type="project" value="UniProtKB-SubCell"/>
</dbReference>
<dbReference type="PANTHER" id="PTHR33695">
    <property type="entry name" value="LIPOPROTEIN SIGNAL PEPTIDASE"/>
    <property type="match status" value="1"/>
</dbReference>
<evidence type="ECO:0000256" key="1">
    <source>
        <dbReference type="ARBA" id="ARBA00006139"/>
    </source>
</evidence>
<sequence length="156" mass="17922">MYKNLPYLLIPLLVLTDLLIKDYSVKYLEFGVSINFIPFIDLLLIYNSGIAFGMFDLDERIFSNIIFVIGLFIVIYLFKLMKDENALLRKYSFALIVGGALGNLIDRIPDGQVTDMFHFHTSNFSFFVFNPADAFISVGAVLIIYSELFYKNEITK</sequence>
<dbReference type="PANTHER" id="PTHR33695:SF1">
    <property type="entry name" value="LIPOPROTEIN SIGNAL PEPTIDASE"/>
    <property type="match status" value="1"/>
</dbReference>
<reference evidence="12 13" key="1">
    <citation type="submission" date="2020-06" db="EMBL/GenBank/DDBJ databases">
        <title>Dysbiosis in marine aquaculture revealed through microbiome analysis: reverse ecology for environmental sustainability.</title>
        <authorList>
            <person name="Haro-Moreno J.M."/>
            <person name="Coutinho F.H."/>
            <person name="Zaragoza-Solas A."/>
            <person name="Picazo A."/>
            <person name="Almagro-Moreno S."/>
            <person name="Lopez-Perez M."/>
        </authorList>
    </citation>
    <scope>NUCLEOTIDE SEQUENCE [LARGE SCALE GENOMIC DNA]</scope>
    <source>
        <strain evidence="12">MCMED-G42</strain>
    </source>
</reference>
<evidence type="ECO:0000256" key="5">
    <source>
        <dbReference type="ARBA" id="ARBA00022750"/>
    </source>
</evidence>
<evidence type="ECO:0000256" key="11">
    <source>
        <dbReference type="RuleBase" id="RU004181"/>
    </source>
</evidence>
<dbReference type="GO" id="GO:0006508">
    <property type="term" value="P:proteolysis"/>
    <property type="evidence" value="ECO:0007669"/>
    <property type="project" value="UniProtKB-KW"/>
</dbReference>
<dbReference type="HAMAP" id="MF_00161">
    <property type="entry name" value="LspA"/>
    <property type="match status" value="1"/>
</dbReference>
<protein>
    <recommendedName>
        <fullName evidence="9">Lipoprotein signal peptidase</fullName>
        <ecNumber evidence="9">3.4.23.36</ecNumber>
    </recommendedName>
    <alternativeName>
        <fullName evidence="9">Prolipoprotein signal peptidase</fullName>
    </alternativeName>
    <alternativeName>
        <fullName evidence="9">Signal peptidase II</fullName>
        <shortName evidence="9">SPase II</shortName>
    </alternativeName>
</protein>
<evidence type="ECO:0000256" key="4">
    <source>
        <dbReference type="ARBA" id="ARBA00022692"/>
    </source>
</evidence>
<dbReference type="InterPro" id="IPR001872">
    <property type="entry name" value="Peptidase_A8"/>
</dbReference>
<keyword evidence="2 9" id="KW-1003">Cell membrane</keyword>
<evidence type="ECO:0000256" key="8">
    <source>
        <dbReference type="ARBA" id="ARBA00023136"/>
    </source>
</evidence>
<comment type="similarity">
    <text evidence="1 9 11">Belongs to the peptidase A8 family.</text>
</comment>
<evidence type="ECO:0000313" key="12">
    <source>
        <dbReference type="EMBL" id="MBA4724235.1"/>
    </source>
</evidence>
<keyword evidence="7 9" id="KW-1133">Transmembrane helix</keyword>
<comment type="catalytic activity">
    <reaction evidence="9 10">
        <text>Release of signal peptides from bacterial membrane prolipoproteins. Hydrolyzes -Xaa-Yaa-Zaa-|-(S,diacylglyceryl)Cys-, in which Xaa is hydrophobic (preferably Leu), and Yaa (Ala or Ser) and Zaa (Gly or Ala) have small, neutral side chains.</text>
        <dbReference type="EC" id="3.4.23.36"/>
    </reaction>
</comment>
<evidence type="ECO:0000256" key="2">
    <source>
        <dbReference type="ARBA" id="ARBA00022475"/>
    </source>
</evidence>
<dbReference type="GO" id="GO:0004190">
    <property type="term" value="F:aspartic-type endopeptidase activity"/>
    <property type="evidence" value="ECO:0007669"/>
    <property type="project" value="UniProtKB-UniRule"/>
</dbReference>
<keyword evidence="4 9" id="KW-0812">Transmembrane</keyword>
<evidence type="ECO:0000256" key="6">
    <source>
        <dbReference type="ARBA" id="ARBA00022801"/>
    </source>
</evidence>
<comment type="function">
    <text evidence="9 10">This protein specifically catalyzes the removal of signal peptides from prolipoproteins.</text>
</comment>
<feature type="transmembrane region" description="Helical" evidence="9">
    <location>
        <begin position="61"/>
        <end position="79"/>
    </location>
</feature>
<feature type="active site" evidence="9">
    <location>
        <position position="115"/>
    </location>
</feature>
<dbReference type="PRINTS" id="PR00781">
    <property type="entry name" value="LIPOSIGPTASE"/>
</dbReference>
<dbReference type="NCBIfam" id="TIGR00077">
    <property type="entry name" value="lspA"/>
    <property type="match status" value="1"/>
</dbReference>
<dbReference type="Pfam" id="PF01252">
    <property type="entry name" value="Peptidase_A8"/>
    <property type="match status" value="1"/>
</dbReference>
<comment type="subcellular location">
    <subcellularLocation>
        <location evidence="9">Cell membrane</location>
        <topology evidence="9">Multi-pass membrane protein</topology>
    </subcellularLocation>
</comment>
<keyword evidence="5 9" id="KW-0064">Aspartyl protease</keyword>
<keyword evidence="3 9" id="KW-0645">Protease</keyword>
<keyword evidence="6 9" id="KW-0378">Hydrolase</keyword>
<gene>
    <name evidence="9 12" type="primary">lspA</name>
    <name evidence="12" type="ORF">H2021_03350</name>
</gene>
<accession>A0A838YY01</accession>
<keyword evidence="8 9" id="KW-0472">Membrane</keyword>
<comment type="caution">
    <text evidence="12">The sequence shown here is derived from an EMBL/GenBank/DDBJ whole genome shotgun (WGS) entry which is preliminary data.</text>
</comment>
<comment type="pathway">
    <text evidence="9">Protein modification; lipoprotein biosynthesis (signal peptide cleavage).</text>
</comment>
<dbReference type="EMBL" id="JACETM010000034">
    <property type="protein sequence ID" value="MBA4724235.1"/>
    <property type="molecule type" value="Genomic_DNA"/>
</dbReference>
<dbReference type="UniPathway" id="UPA00665"/>
<organism evidence="12 13">
    <name type="scientific">SAR86 cluster bacterium</name>
    <dbReference type="NCBI Taxonomy" id="2030880"/>
    <lineage>
        <taxon>Bacteria</taxon>
        <taxon>Pseudomonadati</taxon>
        <taxon>Pseudomonadota</taxon>
        <taxon>Gammaproteobacteria</taxon>
        <taxon>SAR86 cluster</taxon>
    </lineage>
</organism>
<evidence type="ECO:0000256" key="10">
    <source>
        <dbReference type="RuleBase" id="RU000594"/>
    </source>
</evidence>